<organism evidence="5 6">
    <name type="scientific">Nocardioides aquiterrae</name>
    <dbReference type="NCBI Taxonomy" id="203799"/>
    <lineage>
        <taxon>Bacteria</taxon>
        <taxon>Bacillati</taxon>
        <taxon>Actinomycetota</taxon>
        <taxon>Actinomycetes</taxon>
        <taxon>Propionibacteriales</taxon>
        <taxon>Nocardioidaceae</taxon>
        <taxon>Nocardioides</taxon>
    </lineage>
</organism>
<evidence type="ECO:0000259" key="4">
    <source>
        <dbReference type="PROSITE" id="PS50977"/>
    </source>
</evidence>
<comment type="caution">
    <text evidence="5">The sequence shown here is derived from an EMBL/GenBank/DDBJ whole genome shotgun (WGS) entry which is preliminary data.</text>
</comment>
<dbReference type="PRINTS" id="PR00455">
    <property type="entry name" value="HTHTETR"/>
</dbReference>
<dbReference type="Gene3D" id="1.10.357.10">
    <property type="entry name" value="Tetracycline Repressor, domain 2"/>
    <property type="match status" value="1"/>
</dbReference>
<evidence type="ECO:0000256" key="1">
    <source>
        <dbReference type="ARBA" id="ARBA00023125"/>
    </source>
</evidence>
<keyword evidence="6" id="KW-1185">Reference proteome</keyword>
<dbReference type="Pfam" id="PF00440">
    <property type="entry name" value="TetR_N"/>
    <property type="match status" value="1"/>
</dbReference>
<name>A0ABN1URP0_9ACTN</name>
<dbReference type="InterPro" id="IPR050109">
    <property type="entry name" value="HTH-type_TetR-like_transc_reg"/>
</dbReference>
<feature type="DNA-binding region" description="H-T-H motif" evidence="2">
    <location>
        <begin position="63"/>
        <end position="82"/>
    </location>
</feature>
<dbReference type="InterPro" id="IPR001647">
    <property type="entry name" value="HTH_TetR"/>
</dbReference>
<dbReference type="Proteomes" id="UP001499979">
    <property type="component" value="Unassembled WGS sequence"/>
</dbReference>
<dbReference type="InterPro" id="IPR041669">
    <property type="entry name" value="TetR_C_15"/>
</dbReference>
<feature type="region of interest" description="Disordered" evidence="3">
    <location>
        <begin position="18"/>
        <end position="39"/>
    </location>
</feature>
<evidence type="ECO:0000256" key="3">
    <source>
        <dbReference type="SAM" id="MobiDB-lite"/>
    </source>
</evidence>
<evidence type="ECO:0000256" key="2">
    <source>
        <dbReference type="PROSITE-ProRule" id="PRU00335"/>
    </source>
</evidence>
<dbReference type="SUPFAM" id="SSF46689">
    <property type="entry name" value="Homeodomain-like"/>
    <property type="match status" value="1"/>
</dbReference>
<dbReference type="PANTHER" id="PTHR30055">
    <property type="entry name" value="HTH-TYPE TRANSCRIPTIONAL REGULATOR RUTR"/>
    <property type="match status" value="1"/>
</dbReference>
<accession>A0ABN1URP0</accession>
<protein>
    <submittedName>
        <fullName evidence="5">TetR family transcriptional regulator</fullName>
    </submittedName>
</protein>
<dbReference type="PANTHER" id="PTHR30055:SF226">
    <property type="entry name" value="HTH-TYPE TRANSCRIPTIONAL REGULATOR PKSA"/>
    <property type="match status" value="1"/>
</dbReference>
<evidence type="ECO:0000313" key="5">
    <source>
        <dbReference type="EMBL" id="GAA1164760.1"/>
    </source>
</evidence>
<gene>
    <name evidence="5" type="ORF">GCM10009606_47940</name>
</gene>
<dbReference type="Pfam" id="PF17918">
    <property type="entry name" value="TetR_C_15"/>
    <property type="match status" value="1"/>
</dbReference>
<dbReference type="PROSITE" id="PS50977">
    <property type="entry name" value="HTH_TETR_2"/>
    <property type="match status" value="1"/>
</dbReference>
<evidence type="ECO:0000313" key="6">
    <source>
        <dbReference type="Proteomes" id="UP001499979"/>
    </source>
</evidence>
<sequence>MSDSVSYLTLVRMPAAARPHSPDAGAAGATRRVPRQERSRRRVEGILDAAARLVVERGVEALTTRDIAAAAGAPVASLYQYFADKEDVLLALAQRDMDEMDTQVADDLATIEILSVRSLVRTTMGAFVKVYRRRPAFVQIYLRGRTNAAVHRFGREHNARIAESLFDYAIDAGLARNELTLEVAELAVEVGDRVFQLAYETDDGGDQRLVEEGMTMMTAYLERYATPEGLEGIRL</sequence>
<dbReference type="EMBL" id="BAAAJE010000032">
    <property type="protein sequence ID" value="GAA1164760.1"/>
    <property type="molecule type" value="Genomic_DNA"/>
</dbReference>
<feature type="domain" description="HTH tetR-type" evidence="4">
    <location>
        <begin position="40"/>
        <end position="100"/>
    </location>
</feature>
<proteinExistence type="predicted"/>
<reference evidence="5 6" key="1">
    <citation type="journal article" date="2019" name="Int. J. Syst. Evol. Microbiol.">
        <title>The Global Catalogue of Microorganisms (GCM) 10K type strain sequencing project: providing services to taxonomists for standard genome sequencing and annotation.</title>
        <authorList>
            <consortium name="The Broad Institute Genomics Platform"/>
            <consortium name="The Broad Institute Genome Sequencing Center for Infectious Disease"/>
            <person name="Wu L."/>
            <person name="Ma J."/>
        </authorList>
    </citation>
    <scope>NUCLEOTIDE SEQUENCE [LARGE SCALE GENOMIC DNA]</scope>
    <source>
        <strain evidence="5 6">JCM 11813</strain>
    </source>
</reference>
<dbReference type="InterPro" id="IPR009057">
    <property type="entry name" value="Homeodomain-like_sf"/>
</dbReference>
<keyword evidence="1 2" id="KW-0238">DNA-binding</keyword>